<dbReference type="Pfam" id="PF00654">
    <property type="entry name" value="Voltage_CLC"/>
    <property type="match status" value="1"/>
</dbReference>
<feature type="transmembrane region" description="Helical" evidence="5">
    <location>
        <begin position="109"/>
        <end position="130"/>
    </location>
</feature>
<evidence type="ECO:0000256" key="2">
    <source>
        <dbReference type="ARBA" id="ARBA00022692"/>
    </source>
</evidence>
<gene>
    <name evidence="6" type="primary">eriC_2</name>
    <name evidence="6" type="ORF">SDC9_89105</name>
</gene>
<reference evidence="6" key="1">
    <citation type="submission" date="2019-08" db="EMBL/GenBank/DDBJ databases">
        <authorList>
            <person name="Kucharzyk K."/>
            <person name="Murdoch R.W."/>
            <person name="Higgins S."/>
            <person name="Loffler F."/>
        </authorList>
    </citation>
    <scope>NUCLEOTIDE SEQUENCE</scope>
</reference>
<keyword evidence="4 5" id="KW-0472">Membrane</keyword>
<comment type="caution">
    <text evidence="6">The sequence shown here is derived from an EMBL/GenBank/DDBJ whole genome shotgun (WGS) entry which is preliminary data.</text>
</comment>
<accession>A0A644ZNB7</accession>
<dbReference type="EMBL" id="VSSQ01009732">
    <property type="protein sequence ID" value="MPM42440.1"/>
    <property type="molecule type" value="Genomic_DNA"/>
</dbReference>
<dbReference type="SUPFAM" id="SSF81340">
    <property type="entry name" value="Clc chloride channel"/>
    <property type="match status" value="1"/>
</dbReference>
<proteinExistence type="predicted"/>
<organism evidence="6">
    <name type="scientific">bioreactor metagenome</name>
    <dbReference type="NCBI Taxonomy" id="1076179"/>
    <lineage>
        <taxon>unclassified sequences</taxon>
        <taxon>metagenomes</taxon>
        <taxon>ecological metagenomes</taxon>
    </lineage>
</organism>
<feature type="transmembrane region" description="Helical" evidence="5">
    <location>
        <begin position="81"/>
        <end position="103"/>
    </location>
</feature>
<evidence type="ECO:0000256" key="3">
    <source>
        <dbReference type="ARBA" id="ARBA00022989"/>
    </source>
</evidence>
<dbReference type="Gene3D" id="1.10.3080.10">
    <property type="entry name" value="Clc chloride channel"/>
    <property type="match status" value="1"/>
</dbReference>
<dbReference type="InterPro" id="IPR014743">
    <property type="entry name" value="Cl-channel_core"/>
</dbReference>
<keyword evidence="2 5" id="KW-0812">Transmembrane</keyword>
<evidence type="ECO:0000256" key="4">
    <source>
        <dbReference type="ARBA" id="ARBA00023136"/>
    </source>
</evidence>
<dbReference type="GO" id="GO:0016020">
    <property type="term" value="C:membrane"/>
    <property type="evidence" value="ECO:0007669"/>
    <property type="project" value="UniProtKB-SubCell"/>
</dbReference>
<protein>
    <submittedName>
        <fullName evidence="6">Chloride/fluoride channel protein</fullName>
    </submittedName>
</protein>
<comment type="subcellular location">
    <subcellularLocation>
        <location evidence="1">Membrane</location>
        <topology evidence="1">Multi-pass membrane protein</topology>
    </subcellularLocation>
</comment>
<sequence>MILVTLIAGSYDYNGAGMSVITAAVNGTARPEAFAFKLILTAITLGAGFKGGEIIPAFFVGATFGCVSGPFLGLSSSFSAALGLVSVFCGVTNCPITSIILAFELFGGAGLPFFALSCAVSYMLSGYGGLYSEQKIVYSKLKPVPREEQERSLAS</sequence>
<name>A0A644ZNB7_9ZZZZ</name>
<dbReference type="GO" id="GO:0015108">
    <property type="term" value="F:chloride transmembrane transporter activity"/>
    <property type="evidence" value="ECO:0007669"/>
    <property type="project" value="InterPro"/>
</dbReference>
<evidence type="ECO:0000256" key="5">
    <source>
        <dbReference type="SAM" id="Phobius"/>
    </source>
</evidence>
<evidence type="ECO:0000313" key="6">
    <source>
        <dbReference type="EMBL" id="MPM42440.1"/>
    </source>
</evidence>
<feature type="transmembrane region" description="Helical" evidence="5">
    <location>
        <begin position="54"/>
        <end position="74"/>
    </location>
</feature>
<keyword evidence="3 5" id="KW-1133">Transmembrane helix</keyword>
<evidence type="ECO:0000256" key="1">
    <source>
        <dbReference type="ARBA" id="ARBA00004141"/>
    </source>
</evidence>
<dbReference type="AlphaFoldDB" id="A0A644ZNB7"/>
<dbReference type="InterPro" id="IPR001807">
    <property type="entry name" value="ClC"/>
</dbReference>